<reference evidence="1 2" key="1">
    <citation type="submission" date="2018-06" db="EMBL/GenBank/DDBJ databases">
        <title>The Genome of Cuscuta australis (Dodder) Provides Insight into the Evolution of Plant Parasitism.</title>
        <authorList>
            <person name="Liu H."/>
        </authorList>
    </citation>
    <scope>NUCLEOTIDE SEQUENCE [LARGE SCALE GENOMIC DNA]</scope>
    <source>
        <strain evidence="2">cv. Yunnan</strain>
        <tissue evidence="1">Vines</tissue>
    </source>
</reference>
<organism evidence="1 2">
    <name type="scientific">Cuscuta australis</name>
    <dbReference type="NCBI Taxonomy" id="267555"/>
    <lineage>
        <taxon>Eukaryota</taxon>
        <taxon>Viridiplantae</taxon>
        <taxon>Streptophyta</taxon>
        <taxon>Embryophyta</taxon>
        <taxon>Tracheophyta</taxon>
        <taxon>Spermatophyta</taxon>
        <taxon>Magnoliopsida</taxon>
        <taxon>eudicotyledons</taxon>
        <taxon>Gunneridae</taxon>
        <taxon>Pentapetalae</taxon>
        <taxon>asterids</taxon>
        <taxon>lamiids</taxon>
        <taxon>Solanales</taxon>
        <taxon>Convolvulaceae</taxon>
        <taxon>Cuscuteae</taxon>
        <taxon>Cuscuta</taxon>
        <taxon>Cuscuta subgen. Grammica</taxon>
        <taxon>Cuscuta sect. Cleistogrammica</taxon>
    </lineage>
</organism>
<name>A0A328DQU4_9ASTE</name>
<sequence length="121" mass="13721">MEYNKSLASYYCTCLWVFSVENGGHHKITKHTNFILIWQSKYVGQLKSDNATTPSEWNNSLAANRFFLLFNFFLCQAVAVLHGSIDRKTLPLAVELLLSFRPNVATGQKVNKDSSSKSEEN</sequence>
<dbReference type="EMBL" id="NQVE01000106">
    <property type="protein sequence ID" value="RAL47974.1"/>
    <property type="molecule type" value="Genomic_DNA"/>
</dbReference>
<evidence type="ECO:0000313" key="1">
    <source>
        <dbReference type="EMBL" id="RAL47974.1"/>
    </source>
</evidence>
<keyword evidence="2" id="KW-1185">Reference proteome</keyword>
<proteinExistence type="predicted"/>
<dbReference type="Proteomes" id="UP000249390">
    <property type="component" value="Unassembled WGS sequence"/>
</dbReference>
<protein>
    <submittedName>
        <fullName evidence="1">Uncharacterized protein</fullName>
    </submittedName>
</protein>
<accession>A0A328DQU4</accession>
<dbReference type="AlphaFoldDB" id="A0A328DQU4"/>
<gene>
    <name evidence="1" type="ORF">DM860_015761</name>
</gene>
<evidence type="ECO:0000313" key="2">
    <source>
        <dbReference type="Proteomes" id="UP000249390"/>
    </source>
</evidence>
<comment type="caution">
    <text evidence="1">The sequence shown here is derived from an EMBL/GenBank/DDBJ whole genome shotgun (WGS) entry which is preliminary data.</text>
</comment>